<evidence type="ECO:0000313" key="3">
    <source>
        <dbReference type="EMBL" id="KPJ02935.1"/>
    </source>
</evidence>
<dbReference type="InterPro" id="IPR002919">
    <property type="entry name" value="TIL_dom"/>
</dbReference>
<name>A0A194QD84_PAPXU</name>
<feature type="domain" description="TIL" evidence="2">
    <location>
        <begin position="29"/>
        <end position="85"/>
    </location>
</feature>
<dbReference type="Pfam" id="PF01826">
    <property type="entry name" value="TIL"/>
    <property type="match status" value="1"/>
</dbReference>
<sequence>MRHILAILVVCLLFANSSQFLQKLFCSGSHEKWIPCKSDCIQDTCKYVGRPVSCLEVIPCSPGCICEIGFARKNESAPCKPVLECLFYDKELDRVLTGAAAHGIQPTTQLGLRVN</sequence>
<organism evidence="3 4">
    <name type="scientific">Papilio xuthus</name>
    <name type="common">Asian swallowtail butterfly</name>
    <dbReference type="NCBI Taxonomy" id="66420"/>
    <lineage>
        <taxon>Eukaryota</taxon>
        <taxon>Metazoa</taxon>
        <taxon>Ecdysozoa</taxon>
        <taxon>Arthropoda</taxon>
        <taxon>Hexapoda</taxon>
        <taxon>Insecta</taxon>
        <taxon>Pterygota</taxon>
        <taxon>Neoptera</taxon>
        <taxon>Endopterygota</taxon>
        <taxon>Lepidoptera</taxon>
        <taxon>Glossata</taxon>
        <taxon>Ditrysia</taxon>
        <taxon>Papilionoidea</taxon>
        <taxon>Papilionidae</taxon>
        <taxon>Papilioninae</taxon>
        <taxon>Papilio</taxon>
    </lineage>
</organism>
<keyword evidence="1" id="KW-0732">Signal</keyword>
<reference evidence="3 4" key="1">
    <citation type="journal article" date="2015" name="Nat. Commun.">
        <title>Outbred genome sequencing and CRISPR/Cas9 gene editing in butterflies.</title>
        <authorList>
            <person name="Li X."/>
            <person name="Fan D."/>
            <person name="Zhang W."/>
            <person name="Liu G."/>
            <person name="Zhang L."/>
            <person name="Zhao L."/>
            <person name="Fang X."/>
            <person name="Chen L."/>
            <person name="Dong Y."/>
            <person name="Chen Y."/>
            <person name="Ding Y."/>
            <person name="Zhao R."/>
            <person name="Feng M."/>
            <person name="Zhu Y."/>
            <person name="Feng Y."/>
            <person name="Jiang X."/>
            <person name="Zhu D."/>
            <person name="Xiang H."/>
            <person name="Feng X."/>
            <person name="Li S."/>
            <person name="Wang J."/>
            <person name="Zhang G."/>
            <person name="Kronforst M.R."/>
            <person name="Wang W."/>
        </authorList>
    </citation>
    <scope>NUCLEOTIDE SEQUENCE [LARGE SCALE GENOMIC DNA]</scope>
    <source>
        <strain evidence="3">Ya'a_city_454_Px</strain>
        <tissue evidence="3">Whole body</tissue>
    </source>
</reference>
<evidence type="ECO:0000256" key="1">
    <source>
        <dbReference type="SAM" id="SignalP"/>
    </source>
</evidence>
<dbReference type="Proteomes" id="UP000053268">
    <property type="component" value="Unassembled WGS sequence"/>
</dbReference>
<dbReference type="AlphaFoldDB" id="A0A194QD84"/>
<gene>
    <name evidence="3" type="ORF">RR46_02862</name>
</gene>
<accession>A0A194QD84</accession>
<protein>
    <recommendedName>
        <fullName evidence="2">TIL domain-containing protein</fullName>
    </recommendedName>
</protein>
<feature type="signal peptide" evidence="1">
    <location>
        <begin position="1"/>
        <end position="17"/>
    </location>
</feature>
<feature type="chain" id="PRO_5008264230" description="TIL domain-containing protein" evidence="1">
    <location>
        <begin position="18"/>
        <end position="115"/>
    </location>
</feature>
<proteinExistence type="predicted"/>
<evidence type="ECO:0000313" key="4">
    <source>
        <dbReference type="Proteomes" id="UP000053268"/>
    </source>
</evidence>
<dbReference type="Gene3D" id="2.10.25.10">
    <property type="entry name" value="Laminin"/>
    <property type="match status" value="1"/>
</dbReference>
<keyword evidence="4" id="KW-1185">Reference proteome</keyword>
<evidence type="ECO:0000259" key="2">
    <source>
        <dbReference type="Pfam" id="PF01826"/>
    </source>
</evidence>
<dbReference type="EMBL" id="KQ459220">
    <property type="protein sequence ID" value="KPJ02935.1"/>
    <property type="molecule type" value="Genomic_DNA"/>
</dbReference>